<dbReference type="AlphaFoldDB" id="A0AAW9CSF4"/>
<dbReference type="EMBL" id="QXCT01000001">
    <property type="protein sequence ID" value="MDW9251569.1"/>
    <property type="molecule type" value="Genomic_DNA"/>
</dbReference>
<feature type="region of interest" description="Disordered" evidence="1">
    <location>
        <begin position="1"/>
        <end position="89"/>
    </location>
</feature>
<evidence type="ECO:0000313" key="3">
    <source>
        <dbReference type="Proteomes" id="UP001272137"/>
    </source>
</evidence>
<feature type="compositionally biased region" description="Basic and acidic residues" evidence="1">
    <location>
        <begin position="1"/>
        <end position="10"/>
    </location>
</feature>
<organism evidence="2 3">
    <name type="scientific">Burkholderia thailandensis</name>
    <dbReference type="NCBI Taxonomy" id="57975"/>
    <lineage>
        <taxon>Bacteria</taxon>
        <taxon>Pseudomonadati</taxon>
        <taxon>Pseudomonadota</taxon>
        <taxon>Betaproteobacteria</taxon>
        <taxon>Burkholderiales</taxon>
        <taxon>Burkholderiaceae</taxon>
        <taxon>Burkholderia</taxon>
        <taxon>pseudomallei group</taxon>
    </lineage>
</organism>
<sequence>MTPSADERTIGDCPADAHPIAIAQSSSPNRHRPIDHGSTDSRAFGDCPHDARGVGARPTFGHPTDGRRAEGPPPGHAAASRPAPRPPVE</sequence>
<evidence type="ECO:0000313" key="2">
    <source>
        <dbReference type="EMBL" id="MDW9251569.1"/>
    </source>
</evidence>
<reference evidence="2" key="1">
    <citation type="submission" date="2018-08" db="EMBL/GenBank/DDBJ databases">
        <title>Identification of Burkholderia cepacia strains that express a Burkholderia pseudomallei-like capsular polysaccharide.</title>
        <authorList>
            <person name="Burtnick M.N."/>
            <person name="Vongsouvath M."/>
            <person name="Newton P."/>
            <person name="Wuthiekanun V."/>
            <person name="Limmathurotsakul D."/>
            <person name="Brett P.J."/>
            <person name="Chantratita N."/>
            <person name="Dance D.A."/>
        </authorList>
    </citation>
    <scope>NUCLEOTIDE SEQUENCE</scope>
    <source>
        <strain evidence="2">SBXCC001</strain>
    </source>
</reference>
<name>A0AAW9CSF4_BURTH</name>
<evidence type="ECO:0000256" key="1">
    <source>
        <dbReference type="SAM" id="MobiDB-lite"/>
    </source>
</evidence>
<comment type="caution">
    <text evidence="2">The sequence shown here is derived from an EMBL/GenBank/DDBJ whole genome shotgun (WGS) entry which is preliminary data.</text>
</comment>
<dbReference type="Proteomes" id="UP001272137">
    <property type="component" value="Unassembled WGS sequence"/>
</dbReference>
<proteinExistence type="predicted"/>
<protein>
    <submittedName>
        <fullName evidence="2">Uncharacterized protein</fullName>
    </submittedName>
</protein>
<gene>
    <name evidence="2" type="ORF">C7S16_7121</name>
</gene>
<accession>A0AAW9CSF4</accession>